<dbReference type="NCBIfam" id="TIGR01005">
    <property type="entry name" value="eps_transp_fam"/>
    <property type="match status" value="1"/>
</dbReference>
<keyword evidence="11" id="KW-0067">ATP-binding</keyword>
<dbReference type="NCBIfam" id="TIGR01007">
    <property type="entry name" value="eps_fam"/>
    <property type="match status" value="1"/>
</dbReference>
<evidence type="ECO:0000256" key="16">
    <source>
        <dbReference type="SAM" id="Phobius"/>
    </source>
</evidence>
<keyword evidence="6" id="KW-0997">Cell inner membrane</keyword>
<dbReference type="SUPFAM" id="SSF52540">
    <property type="entry name" value="P-loop containing nucleoside triphosphate hydrolases"/>
    <property type="match status" value="1"/>
</dbReference>
<dbReference type="Pfam" id="PF02706">
    <property type="entry name" value="Wzz"/>
    <property type="match status" value="1"/>
</dbReference>
<dbReference type="InterPro" id="IPR005700">
    <property type="entry name" value="EPS_ExoP-like"/>
</dbReference>
<organism evidence="20 21">
    <name type="scientific">Mesorhizobium neociceri</name>
    <dbReference type="NCBI Taxonomy" id="1307853"/>
    <lineage>
        <taxon>Bacteria</taxon>
        <taxon>Pseudomonadati</taxon>
        <taxon>Pseudomonadota</taxon>
        <taxon>Alphaproteobacteria</taxon>
        <taxon>Hyphomicrobiales</taxon>
        <taxon>Phyllobacteriaceae</taxon>
        <taxon>Mesorhizobium</taxon>
    </lineage>
</organism>
<dbReference type="InterPro" id="IPR005702">
    <property type="entry name" value="Wzc-like_C"/>
</dbReference>
<evidence type="ECO:0000256" key="12">
    <source>
        <dbReference type="ARBA" id="ARBA00022989"/>
    </source>
</evidence>
<keyword evidence="9" id="KW-0547">Nucleotide-binding</keyword>
<dbReference type="RefSeq" id="WP_181056492.1">
    <property type="nucleotide sequence ID" value="NZ_JACDTY010000002.1"/>
</dbReference>
<reference evidence="20 21" key="1">
    <citation type="submission" date="2020-07" db="EMBL/GenBank/DDBJ databases">
        <title>Definition of the novel symbiovar canariense within Mesorhizobium novociceri, a new species of genus Mesorhizobium nodulating Cicer canariense in the Caldera de Taburiente National Park (La Palma, Canary Islands).</title>
        <authorList>
            <person name="Leon-Barrios M."/>
            <person name="Perez-Yepez J."/>
            <person name="Flores-Felix J.D."/>
            <person name="Ramirez-Baena M.H."/>
            <person name="Pulido-Suarez L."/>
            <person name="Igual J.M."/>
            <person name="Velazquez E."/>
            <person name="Peix A."/>
        </authorList>
    </citation>
    <scope>NUCLEOTIDE SEQUENCE [LARGE SCALE GENOMIC DNA]</scope>
    <source>
        <strain evidence="20 21">CCANP35</strain>
    </source>
</reference>
<dbReference type="InterPro" id="IPR025669">
    <property type="entry name" value="AAA_dom"/>
</dbReference>
<dbReference type="GO" id="GO:0005886">
    <property type="term" value="C:plasma membrane"/>
    <property type="evidence" value="ECO:0007669"/>
    <property type="project" value="UniProtKB-SubCell"/>
</dbReference>
<feature type="domain" description="AAA" evidence="18">
    <location>
        <begin position="582"/>
        <end position="703"/>
    </location>
</feature>
<dbReference type="InterPro" id="IPR027417">
    <property type="entry name" value="P-loop_NTPase"/>
</dbReference>
<dbReference type="EMBL" id="JACDTY010000002">
    <property type="protein sequence ID" value="MBA1139807.1"/>
    <property type="molecule type" value="Genomic_DNA"/>
</dbReference>
<keyword evidence="5" id="KW-1003">Cell membrane</keyword>
<evidence type="ECO:0000256" key="5">
    <source>
        <dbReference type="ARBA" id="ARBA00022475"/>
    </source>
</evidence>
<comment type="similarity">
    <text evidence="2">Belongs to the CpsD/CapB family.</text>
</comment>
<dbReference type="AlphaFoldDB" id="A0A838B1D2"/>
<keyword evidence="13 16" id="KW-0472">Membrane</keyword>
<protein>
    <recommendedName>
        <fullName evidence="4">non-specific protein-tyrosine kinase</fullName>
        <ecNumber evidence="4">2.7.10.2</ecNumber>
    </recommendedName>
</protein>
<evidence type="ECO:0000259" key="17">
    <source>
        <dbReference type="Pfam" id="PF02706"/>
    </source>
</evidence>
<keyword evidence="7 20" id="KW-0808">Transferase</keyword>
<dbReference type="Pfam" id="PF13807">
    <property type="entry name" value="GNVR"/>
    <property type="match status" value="1"/>
</dbReference>
<evidence type="ECO:0000256" key="4">
    <source>
        <dbReference type="ARBA" id="ARBA00011903"/>
    </source>
</evidence>
<dbReference type="Proteomes" id="UP000558284">
    <property type="component" value="Unassembled WGS sequence"/>
</dbReference>
<comment type="caution">
    <text evidence="20">The sequence shown here is derived from an EMBL/GenBank/DDBJ whole genome shotgun (WGS) entry which is preliminary data.</text>
</comment>
<evidence type="ECO:0000256" key="1">
    <source>
        <dbReference type="ARBA" id="ARBA00004429"/>
    </source>
</evidence>
<evidence type="ECO:0000256" key="2">
    <source>
        <dbReference type="ARBA" id="ARBA00007316"/>
    </source>
</evidence>
<comment type="catalytic activity">
    <reaction evidence="15">
        <text>L-tyrosyl-[protein] + ATP = O-phospho-L-tyrosyl-[protein] + ADP + H(+)</text>
        <dbReference type="Rhea" id="RHEA:10596"/>
        <dbReference type="Rhea" id="RHEA-COMP:10136"/>
        <dbReference type="Rhea" id="RHEA-COMP:20101"/>
        <dbReference type="ChEBI" id="CHEBI:15378"/>
        <dbReference type="ChEBI" id="CHEBI:30616"/>
        <dbReference type="ChEBI" id="CHEBI:46858"/>
        <dbReference type="ChEBI" id="CHEBI:61978"/>
        <dbReference type="ChEBI" id="CHEBI:456216"/>
        <dbReference type="EC" id="2.7.10.2"/>
    </reaction>
</comment>
<evidence type="ECO:0000256" key="14">
    <source>
        <dbReference type="ARBA" id="ARBA00023137"/>
    </source>
</evidence>
<evidence type="ECO:0000259" key="19">
    <source>
        <dbReference type="Pfam" id="PF13807"/>
    </source>
</evidence>
<evidence type="ECO:0000256" key="13">
    <source>
        <dbReference type="ARBA" id="ARBA00023136"/>
    </source>
</evidence>
<keyword evidence="14" id="KW-0829">Tyrosine-protein kinase</keyword>
<dbReference type="Gene3D" id="3.40.50.300">
    <property type="entry name" value="P-loop containing nucleotide triphosphate hydrolases"/>
    <property type="match status" value="1"/>
</dbReference>
<name>A0A838B1D2_9HYPH</name>
<dbReference type="GO" id="GO:0005524">
    <property type="term" value="F:ATP binding"/>
    <property type="evidence" value="ECO:0007669"/>
    <property type="project" value="UniProtKB-KW"/>
</dbReference>
<keyword evidence="12 16" id="KW-1133">Transmembrane helix</keyword>
<dbReference type="Pfam" id="PF13614">
    <property type="entry name" value="AAA_31"/>
    <property type="match status" value="1"/>
</dbReference>
<evidence type="ECO:0000256" key="15">
    <source>
        <dbReference type="ARBA" id="ARBA00051245"/>
    </source>
</evidence>
<evidence type="ECO:0000313" key="21">
    <source>
        <dbReference type="Proteomes" id="UP000558284"/>
    </source>
</evidence>
<proteinExistence type="inferred from homology"/>
<gene>
    <name evidence="20" type="ORF">H0241_06010</name>
</gene>
<feature type="domain" description="Tyrosine-protein kinase G-rich" evidence="19">
    <location>
        <begin position="417"/>
        <end position="488"/>
    </location>
</feature>
<dbReference type="EC" id="2.7.10.2" evidence="4"/>
<sequence>MNYASFPLDKRMPLPNTDQEKGEDFIDVERLLGMAARQVKVVAVCAIIGLFLGVLYLQTTPKQYMSVASVLIDEGLNKVVDDISAASVTMQTDAALLSQIEIITSARLASVVVDKLKLDQNEEFMNPPQSALAKGIGFVRGVVGYFRSSSADQIPGMENVDEATRQAMMQTARHDYAVLKLQSEVLAQRNGRSYVLAIGYQSSNPALATAITKAYADAYLADQLNASFDATERAAVWLQGRLTELRQNSQAAALAVEKFRSEHGLAANSDGQLISDKQIADLTAQLIVAQADTARASARYQQYKTIVDSGSDNAFNDSAISSDQPASSVIATLKTRYLTVAKRLQDVTANFGAEHPQAVALAKEKADLSTQIFGELKQLTESYRNEYEVALSRETSLRQKIADAAGKSSVDNQSQVKLRELDQQAQALTTLYQTFLGRYEEASQQQSFPVGKVRIISDASAPLSASSPRTSRVLALSLVLGVLLGAGFGGLNEFNERFFRTGEDIRDRVGLKFLGYLPTIGGRLGKDGDDDAADAKSTNTLSAAEKRARMRVSVDAPASMFSETLRNAKIAFDVVMEGQGSRVIGVVSVLPGEGKSTVAANLAGLLAANGSKTLLIDADLRNPGLSRNLGMEAEQGLMEAVVNGQTWQSVGKVDRQTKLAIIPAVLRGQFSHTSELLSSAGMRRFIDNAKETFEYIVVDLPPLGPVVDAKAFAPLVDGFVLVAEWGRTPRAMVRSLLEQEPYVANKVVGAVLNKVDLKKLAKYGSLGGSEKFFDRYSTYYLEKSDLRAKTAA</sequence>
<evidence type="ECO:0000256" key="10">
    <source>
        <dbReference type="ARBA" id="ARBA00022777"/>
    </source>
</evidence>
<dbReference type="PANTHER" id="PTHR32309">
    <property type="entry name" value="TYROSINE-PROTEIN KINASE"/>
    <property type="match status" value="1"/>
</dbReference>
<evidence type="ECO:0000256" key="3">
    <source>
        <dbReference type="ARBA" id="ARBA00008883"/>
    </source>
</evidence>
<feature type="transmembrane region" description="Helical" evidence="16">
    <location>
        <begin position="39"/>
        <end position="57"/>
    </location>
</feature>
<keyword evidence="8 16" id="KW-0812">Transmembrane</keyword>
<evidence type="ECO:0000259" key="18">
    <source>
        <dbReference type="Pfam" id="PF13614"/>
    </source>
</evidence>
<evidence type="ECO:0000256" key="6">
    <source>
        <dbReference type="ARBA" id="ARBA00022519"/>
    </source>
</evidence>
<evidence type="ECO:0000256" key="11">
    <source>
        <dbReference type="ARBA" id="ARBA00022840"/>
    </source>
</evidence>
<dbReference type="CDD" id="cd05387">
    <property type="entry name" value="BY-kinase"/>
    <property type="match status" value="1"/>
</dbReference>
<feature type="domain" description="Polysaccharide chain length determinant N-terminal" evidence="17">
    <location>
        <begin position="25"/>
        <end position="116"/>
    </location>
</feature>
<comment type="similarity">
    <text evidence="3">Belongs to the etk/wzc family.</text>
</comment>
<keyword evidence="10 20" id="KW-0418">Kinase</keyword>
<dbReference type="GO" id="GO:0004715">
    <property type="term" value="F:non-membrane spanning protein tyrosine kinase activity"/>
    <property type="evidence" value="ECO:0007669"/>
    <property type="project" value="UniProtKB-EC"/>
</dbReference>
<evidence type="ECO:0000256" key="7">
    <source>
        <dbReference type="ARBA" id="ARBA00022679"/>
    </source>
</evidence>
<dbReference type="InterPro" id="IPR050445">
    <property type="entry name" value="Bact_polysacc_biosynth/exp"/>
</dbReference>
<evidence type="ECO:0000313" key="20">
    <source>
        <dbReference type="EMBL" id="MBA1139807.1"/>
    </source>
</evidence>
<keyword evidence="21" id="KW-1185">Reference proteome</keyword>
<comment type="subcellular location">
    <subcellularLocation>
        <location evidence="1">Cell inner membrane</location>
        <topology evidence="1">Multi-pass membrane protein</topology>
    </subcellularLocation>
</comment>
<dbReference type="InterPro" id="IPR003856">
    <property type="entry name" value="LPS_length_determ_N"/>
</dbReference>
<dbReference type="InterPro" id="IPR032807">
    <property type="entry name" value="GNVR"/>
</dbReference>
<evidence type="ECO:0000256" key="9">
    <source>
        <dbReference type="ARBA" id="ARBA00022741"/>
    </source>
</evidence>
<evidence type="ECO:0000256" key="8">
    <source>
        <dbReference type="ARBA" id="ARBA00022692"/>
    </source>
</evidence>
<accession>A0A838B1D2</accession>
<dbReference type="PANTHER" id="PTHR32309:SF13">
    <property type="entry name" value="FERRIC ENTEROBACTIN TRANSPORT PROTEIN FEPE"/>
    <property type="match status" value="1"/>
</dbReference>